<dbReference type="RefSeq" id="WP_023362428.1">
    <property type="nucleotide sequence ID" value="NC_022657.1"/>
</dbReference>
<evidence type="ECO:0000256" key="2">
    <source>
        <dbReference type="SAM" id="Phobius"/>
    </source>
</evidence>
<keyword evidence="2" id="KW-0472">Membrane</keyword>
<evidence type="ECO:0000313" key="3">
    <source>
        <dbReference type="EMBL" id="AGZ42055.1"/>
    </source>
</evidence>
<dbReference type="AlphaFoldDB" id="U5W270"/>
<feature type="compositionally biased region" description="Low complexity" evidence="1">
    <location>
        <begin position="81"/>
        <end position="121"/>
    </location>
</feature>
<evidence type="ECO:0000313" key="4">
    <source>
        <dbReference type="Proteomes" id="UP000017746"/>
    </source>
</evidence>
<feature type="transmembrane region" description="Helical" evidence="2">
    <location>
        <begin position="49"/>
        <end position="70"/>
    </location>
</feature>
<gene>
    <name evidence="3" type="ORF">AFR_18905</name>
</gene>
<name>U5W270_9ACTN</name>
<evidence type="ECO:0000256" key="1">
    <source>
        <dbReference type="SAM" id="MobiDB-lite"/>
    </source>
</evidence>
<keyword evidence="2" id="KW-0812">Transmembrane</keyword>
<sequence>MRQQDERDLRTVLREEAERHRPDRDAMRDRIARGRAEETRRPMDRVLSLMRPLAAAAAVAVVLGLGIAGVRLSDQGGIDDSTTPVAAPTTFTPATPAPTKATPAAPRASASSGTTTRTQAAHPGKDGFLSSSGRLDPHSNDGWSQDNVVLTTTRTITELKVSVHVALTAGVVETGRWSTVPANLLSMTSSRKDDTLVFRFTLAKGAKLGPGSYTFAVQFNHAAGKRSPAGDTYSAEAAAGDKDVQVTGTVTTK</sequence>
<dbReference type="KEGG" id="afs:AFR_18905"/>
<feature type="region of interest" description="Disordered" evidence="1">
    <location>
        <begin position="81"/>
        <end position="143"/>
    </location>
</feature>
<keyword evidence="2" id="KW-1133">Transmembrane helix</keyword>
<dbReference type="PATRIC" id="fig|1246995.3.peg.3840"/>
<dbReference type="STRING" id="1246995.AFR_18905"/>
<dbReference type="HOGENOM" id="CLU_093382_0_0_11"/>
<dbReference type="eggNOG" id="ENOG502ZFA9">
    <property type="taxonomic scope" value="Bacteria"/>
</dbReference>
<feature type="region of interest" description="Disordered" evidence="1">
    <location>
        <begin position="1"/>
        <end position="26"/>
    </location>
</feature>
<reference evidence="3 4" key="1">
    <citation type="journal article" date="2014" name="J. Biotechnol.">
        <title>Complete genome sequence of the actinobacterium Actinoplanes friuliensis HAG 010964, producer of the lipopeptide antibiotic friulimycin.</title>
        <authorList>
            <person name="Ruckert C."/>
            <person name="Szczepanowski R."/>
            <person name="Albersmeier A."/>
            <person name="Goesmann A."/>
            <person name="Fischer N."/>
            <person name="Steinkamper A."/>
            <person name="Puhler A."/>
            <person name="Biener R."/>
            <person name="Schwartz D."/>
            <person name="Kalinowski J."/>
        </authorList>
    </citation>
    <scope>NUCLEOTIDE SEQUENCE [LARGE SCALE GENOMIC DNA]</scope>
    <source>
        <strain evidence="3 4">DSM 7358</strain>
    </source>
</reference>
<dbReference type="EMBL" id="CP006272">
    <property type="protein sequence ID" value="AGZ42055.1"/>
    <property type="molecule type" value="Genomic_DNA"/>
</dbReference>
<dbReference type="OrthoDB" id="4147502at2"/>
<accession>U5W270</accession>
<proteinExistence type="predicted"/>
<organism evidence="3 4">
    <name type="scientific">Actinoplanes friuliensis DSM 7358</name>
    <dbReference type="NCBI Taxonomy" id="1246995"/>
    <lineage>
        <taxon>Bacteria</taxon>
        <taxon>Bacillati</taxon>
        <taxon>Actinomycetota</taxon>
        <taxon>Actinomycetes</taxon>
        <taxon>Micromonosporales</taxon>
        <taxon>Micromonosporaceae</taxon>
        <taxon>Actinoplanes</taxon>
    </lineage>
</organism>
<protein>
    <submittedName>
        <fullName evidence="3">Uncharacterized protein</fullName>
    </submittedName>
</protein>
<keyword evidence="4" id="KW-1185">Reference proteome</keyword>
<dbReference type="Proteomes" id="UP000017746">
    <property type="component" value="Chromosome"/>
</dbReference>